<comment type="caution">
    <text evidence="7">The sequence shown here is derived from an EMBL/GenBank/DDBJ whole genome shotgun (WGS) entry which is preliminary data.</text>
</comment>
<accession>A0A848DRB2</accession>
<dbReference type="InterPro" id="IPR016166">
    <property type="entry name" value="FAD-bd_PCMH"/>
</dbReference>
<dbReference type="Pfam" id="PF01565">
    <property type="entry name" value="FAD_binding_4"/>
    <property type="match status" value="1"/>
</dbReference>
<gene>
    <name evidence="7" type="ORF">HF519_28080</name>
</gene>
<dbReference type="InterPro" id="IPR016167">
    <property type="entry name" value="FAD-bd_PCMH_sub1"/>
</dbReference>
<keyword evidence="8" id="KW-1185">Reference proteome</keyword>
<evidence type="ECO:0000256" key="3">
    <source>
        <dbReference type="ARBA" id="ARBA00022630"/>
    </source>
</evidence>
<keyword evidence="3" id="KW-0285">Flavoprotein</keyword>
<dbReference type="InterPro" id="IPR016164">
    <property type="entry name" value="FAD-linked_Oxase-like_C"/>
</dbReference>
<organism evidence="7 8">
    <name type="scientific">Pseudonocardia bannensis</name>
    <dbReference type="NCBI Taxonomy" id="630973"/>
    <lineage>
        <taxon>Bacteria</taxon>
        <taxon>Bacillati</taxon>
        <taxon>Actinomycetota</taxon>
        <taxon>Actinomycetes</taxon>
        <taxon>Pseudonocardiales</taxon>
        <taxon>Pseudonocardiaceae</taxon>
        <taxon>Pseudonocardia</taxon>
    </lineage>
</organism>
<evidence type="ECO:0000256" key="2">
    <source>
        <dbReference type="ARBA" id="ARBA00005466"/>
    </source>
</evidence>
<protein>
    <submittedName>
        <fullName evidence="7">FAD-binding oxidoreductase</fullName>
    </submittedName>
</protein>
<dbReference type="Pfam" id="PF08031">
    <property type="entry name" value="BBE"/>
    <property type="match status" value="1"/>
</dbReference>
<dbReference type="SUPFAM" id="SSF55103">
    <property type="entry name" value="FAD-linked oxidases, C-terminal domain"/>
    <property type="match status" value="1"/>
</dbReference>
<dbReference type="Gene3D" id="3.30.43.10">
    <property type="entry name" value="Uridine Diphospho-n-acetylenolpyruvylglucosamine Reductase, domain 2"/>
    <property type="match status" value="1"/>
</dbReference>
<dbReference type="Gene3D" id="3.30.465.10">
    <property type="match status" value="1"/>
</dbReference>
<dbReference type="AlphaFoldDB" id="A0A848DRB2"/>
<dbReference type="PROSITE" id="PS51387">
    <property type="entry name" value="FAD_PCMH"/>
    <property type="match status" value="1"/>
</dbReference>
<dbReference type="InterPro" id="IPR050416">
    <property type="entry name" value="FAD-linked_Oxidoreductase"/>
</dbReference>
<dbReference type="Gene3D" id="3.40.462.20">
    <property type="match status" value="1"/>
</dbReference>
<keyword evidence="4" id="KW-0274">FAD</keyword>
<evidence type="ECO:0000256" key="4">
    <source>
        <dbReference type="ARBA" id="ARBA00022827"/>
    </source>
</evidence>
<sequence>MTRTVSGELGSLRLRTAGRVIGPDEVDYDDARRVWNGEIDRRPAVIVRCADAADVSTAIGFARDNGLEITVRGGAHNAAGTAVADGALMIDLSRLDTVQVDPPARRARVGGGAALAQLDAAAQEHGLATPAGTVSHTGVGGLTLGGGMGWLTRKFGLALDNVTAVEIVTADGAIRRAAADENPDLFWAVRGGGGNFGVVTEFEFRLHEVDPMVEMALCFWSLDRATEALRVARDVSADLPRDLNLVVAGINAPAAPFVPEPLRGTPGVAMVLVGFGAAEQHAAVAERIRTAQPPAFEVCTPMPYVALQQMFDEGNAWGLGCYEKSTYLSGFSDDVIAVIAEHLPRKTSPLTQLIFLPLDGAYTEVAESDTAFGGGRTPRLTAFILGLVSDLDTLPAERAWVRSFWEALQPYAMGAGTYVNAVEPAEGDRVRASYGPKYERLAAVKAVYDPDNVFHGNANIRPAAAPR</sequence>
<dbReference type="GO" id="GO:0016491">
    <property type="term" value="F:oxidoreductase activity"/>
    <property type="evidence" value="ECO:0007669"/>
    <property type="project" value="UniProtKB-KW"/>
</dbReference>
<evidence type="ECO:0000256" key="5">
    <source>
        <dbReference type="ARBA" id="ARBA00023002"/>
    </source>
</evidence>
<dbReference type="PANTHER" id="PTHR42973">
    <property type="entry name" value="BINDING OXIDOREDUCTASE, PUTATIVE (AFU_ORTHOLOGUE AFUA_1G17690)-RELATED"/>
    <property type="match status" value="1"/>
</dbReference>
<feature type="domain" description="FAD-binding PCMH-type" evidence="6">
    <location>
        <begin position="39"/>
        <end position="209"/>
    </location>
</feature>
<evidence type="ECO:0000259" key="6">
    <source>
        <dbReference type="PROSITE" id="PS51387"/>
    </source>
</evidence>
<dbReference type="InterPro" id="IPR012951">
    <property type="entry name" value="BBE"/>
</dbReference>
<dbReference type="InterPro" id="IPR006094">
    <property type="entry name" value="Oxid_FAD_bind_N"/>
</dbReference>
<evidence type="ECO:0000313" key="7">
    <source>
        <dbReference type="EMBL" id="NMH95342.1"/>
    </source>
</evidence>
<evidence type="ECO:0000256" key="1">
    <source>
        <dbReference type="ARBA" id="ARBA00001974"/>
    </source>
</evidence>
<proteinExistence type="inferred from homology"/>
<dbReference type="Proteomes" id="UP000586918">
    <property type="component" value="Unassembled WGS sequence"/>
</dbReference>
<comment type="cofactor">
    <cofactor evidence="1">
        <name>FAD</name>
        <dbReference type="ChEBI" id="CHEBI:57692"/>
    </cofactor>
</comment>
<dbReference type="SUPFAM" id="SSF56176">
    <property type="entry name" value="FAD-binding/transporter-associated domain-like"/>
    <property type="match status" value="1"/>
</dbReference>
<reference evidence="7 8" key="1">
    <citation type="submission" date="2020-04" db="EMBL/GenBank/DDBJ databases">
        <authorList>
            <person name="Klaysubun C."/>
            <person name="Duangmal K."/>
            <person name="Lipun K."/>
        </authorList>
    </citation>
    <scope>NUCLEOTIDE SEQUENCE [LARGE SCALE GENOMIC DNA]</scope>
    <source>
        <strain evidence="7 8">DSM 45300</strain>
    </source>
</reference>
<dbReference type="PANTHER" id="PTHR42973:SF39">
    <property type="entry name" value="FAD-BINDING PCMH-TYPE DOMAIN-CONTAINING PROTEIN"/>
    <property type="match status" value="1"/>
</dbReference>
<comment type="similarity">
    <text evidence="2">Belongs to the oxygen-dependent FAD-linked oxidoreductase family.</text>
</comment>
<dbReference type="RefSeq" id="WP_169416001.1">
    <property type="nucleotide sequence ID" value="NZ_JAAXKZ010000177.1"/>
</dbReference>
<dbReference type="InterPro" id="IPR016169">
    <property type="entry name" value="FAD-bd_PCMH_sub2"/>
</dbReference>
<dbReference type="EMBL" id="JAAXKZ010000177">
    <property type="protein sequence ID" value="NMH95342.1"/>
    <property type="molecule type" value="Genomic_DNA"/>
</dbReference>
<name>A0A848DRB2_9PSEU</name>
<evidence type="ECO:0000313" key="8">
    <source>
        <dbReference type="Proteomes" id="UP000586918"/>
    </source>
</evidence>
<dbReference type="InterPro" id="IPR036318">
    <property type="entry name" value="FAD-bd_PCMH-like_sf"/>
</dbReference>
<dbReference type="GO" id="GO:0071949">
    <property type="term" value="F:FAD binding"/>
    <property type="evidence" value="ECO:0007669"/>
    <property type="project" value="InterPro"/>
</dbReference>
<keyword evidence="5" id="KW-0560">Oxidoreductase</keyword>